<evidence type="ECO:0000256" key="8">
    <source>
        <dbReference type="ARBA" id="ARBA00022519"/>
    </source>
</evidence>
<evidence type="ECO:0000256" key="2">
    <source>
        <dbReference type="ARBA" id="ARBA00004377"/>
    </source>
</evidence>
<evidence type="ECO:0000256" key="13">
    <source>
        <dbReference type="ARBA" id="ARBA00023136"/>
    </source>
</evidence>
<dbReference type="PRINTS" id="PR01440">
    <property type="entry name" value="CELLSNTHASEB"/>
</dbReference>
<sequence>MSMRQVAGFIAASILGLIVFANVAQAQDSLPVNVDEQRAKALTYRAQYPLQTLTSLQQLRLDGFNPRLELGLGSRADRLVESATLSLKYRYSPAILADVSQVNVLLNSETVKTISLSQENADTIQSIQIDLPELLFTDYNRVTFELIAQSNSQQCRAPSSSTWFEVLSGSELNVNYLQLPVANELAYFPEPFFYRSDFTNVKIPFFLPAEQTKELLTGAGILASYFASETQWRQLTIEPKVYQQKRTADNELLTPWGRSHAVIFMTNAQRPAAFSQLPKITEPRVEVMNHPLYPALKVLAIMAPTDTGLIDAAQALAASAGSLSGAYAVFKQYQAEPRAPYAAPNWISTQREVTFAELVNDTSELQREGIKSAPVSIALRLPPDLFIWQKSGVPLDLEYRYTPPVNNDDSRLLVSINNEFVKSFKLDDEGVASGDGELRVPIIDTPLLSGNNLELPAFKLGVVNQMQFQFKFSQVGDACSLQPANSSVGAIDGSSTIDLVGYDHYAQLPDLQLFSKAGYPFSRYDDLSNTLVIIDKKPSLELLTLFFTNIVKISASTGYPVYKLTLTYVDQVPNDASQDMLVLGQEASQAWLERFGDHNLQAQLLGHKLAGQGALFSNPSAVLANSGPLAALVAFQSPLNASSTVVMQTATSDKHLGMLNQRLLSPTESSEFRGFLNLVSVAGVTHYSPTQHYFVGDLSFWNQIKYHTAQHPFILVLIVLFAVLVVALAIYRWLRSNAKRKQAS</sequence>
<evidence type="ECO:0000256" key="15">
    <source>
        <dbReference type="RuleBase" id="RU365021"/>
    </source>
</evidence>
<comment type="subunit">
    <text evidence="5 15">Tightly associated with the cellulose synthase catalytic subunit.</text>
</comment>
<dbReference type="InterPro" id="IPR018513">
    <property type="entry name" value="Cell_synthase_bac"/>
</dbReference>
<evidence type="ECO:0000256" key="1">
    <source>
        <dbReference type="ARBA" id="ARBA00002057"/>
    </source>
</evidence>
<evidence type="ECO:0000256" key="12">
    <source>
        <dbReference type="ARBA" id="ARBA00022989"/>
    </source>
</evidence>
<dbReference type="GO" id="GO:0005886">
    <property type="term" value="C:plasma membrane"/>
    <property type="evidence" value="ECO:0007669"/>
    <property type="project" value="UniProtKB-SubCell"/>
</dbReference>
<evidence type="ECO:0000256" key="14">
    <source>
        <dbReference type="ARBA" id="ARBA00033444"/>
    </source>
</evidence>
<comment type="pathway">
    <text evidence="3 15">Glycan metabolism; bacterial cellulose biosynthesis.</text>
</comment>
<keyword evidence="13 15" id="KW-0472">Membrane</keyword>
<organism evidence="16 17">
    <name type="scientific">Idiomarina baltica</name>
    <dbReference type="NCBI Taxonomy" id="190892"/>
    <lineage>
        <taxon>Bacteria</taxon>
        <taxon>Pseudomonadati</taxon>
        <taxon>Pseudomonadota</taxon>
        <taxon>Gammaproteobacteria</taxon>
        <taxon>Alteromonadales</taxon>
        <taxon>Idiomarinaceae</taxon>
        <taxon>Idiomarina</taxon>
    </lineage>
</organism>
<name>A0A348WR07_9GAMM</name>
<dbReference type="UniPathway" id="UPA00694"/>
<keyword evidence="11 15" id="KW-0135">Cellulose biosynthesis</keyword>
<evidence type="ECO:0000256" key="10">
    <source>
        <dbReference type="ARBA" id="ARBA00022692"/>
    </source>
</evidence>
<dbReference type="GO" id="GO:0006011">
    <property type="term" value="P:UDP-alpha-D-glucose metabolic process"/>
    <property type="evidence" value="ECO:0007669"/>
    <property type="project" value="InterPro"/>
</dbReference>
<evidence type="ECO:0000256" key="6">
    <source>
        <dbReference type="ARBA" id="ARBA00021844"/>
    </source>
</evidence>
<comment type="caution">
    <text evidence="16">The sequence shown here is derived from an EMBL/GenBank/DDBJ whole genome shotgun (WGS) entry which is preliminary data.</text>
</comment>
<dbReference type="Proteomes" id="UP000262878">
    <property type="component" value="Unassembled WGS sequence"/>
</dbReference>
<protein>
    <recommendedName>
        <fullName evidence="6 15">Cyclic di-GMP-binding protein</fullName>
    </recommendedName>
    <alternativeName>
        <fullName evidence="14 15">Cellulose synthase regulatory subunit</fullName>
    </alternativeName>
</protein>
<dbReference type="InterPro" id="IPR003920">
    <property type="entry name" value="Cell_synth_B"/>
</dbReference>
<evidence type="ECO:0000256" key="3">
    <source>
        <dbReference type="ARBA" id="ARBA00005186"/>
    </source>
</evidence>
<dbReference type="Pfam" id="PF03170">
    <property type="entry name" value="BcsB"/>
    <property type="match status" value="1"/>
</dbReference>
<dbReference type="Gene3D" id="2.60.120.260">
    <property type="entry name" value="Galactose-binding domain-like"/>
    <property type="match status" value="2"/>
</dbReference>
<comment type="similarity">
    <text evidence="4 15">Belongs to the AcsB/BcsB family.</text>
</comment>
<proteinExistence type="inferred from homology"/>
<evidence type="ECO:0000256" key="11">
    <source>
        <dbReference type="ARBA" id="ARBA00022916"/>
    </source>
</evidence>
<comment type="function">
    <text evidence="1 15">Binds the cellulose synthase activator, bis-(3'-5') cyclic diguanylic acid (c-di-GMP).</text>
</comment>
<evidence type="ECO:0000256" key="5">
    <source>
        <dbReference type="ARBA" id="ARBA00011437"/>
    </source>
</evidence>
<evidence type="ECO:0000256" key="7">
    <source>
        <dbReference type="ARBA" id="ARBA00022475"/>
    </source>
</evidence>
<evidence type="ECO:0000313" key="16">
    <source>
        <dbReference type="EMBL" id="HAR56969.1"/>
    </source>
</evidence>
<evidence type="ECO:0000256" key="4">
    <source>
        <dbReference type="ARBA" id="ARBA00010714"/>
    </source>
</evidence>
<comment type="subcellular location">
    <subcellularLocation>
        <location evidence="2">Cell inner membrane</location>
        <topology evidence="2">Single-pass membrane protein</topology>
    </subcellularLocation>
</comment>
<keyword evidence="7 15" id="KW-1003">Cell membrane</keyword>
<dbReference type="GO" id="GO:0030244">
    <property type="term" value="P:cellulose biosynthetic process"/>
    <property type="evidence" value="ECO:0007669"/>
    <property type="project" value="UniProtKB-KW"/>
</dbReference>
<feature type="transmembrane region" description="Helical" evidence="15">
    <location>
        <begin position="713"/>
        <end position="734"/>
    </location>
</feature>
<keyword evidence="8 15" id="KW-0997">Cell inner membrane</keyword>
<dbReference type="PANTHER" id="PTHR39083">
    <property type="entry name" value="CYCLIC DI-GMP-BINDING PROTEIN"/>
    <property type="match status" value="1"/>
</dbReference>
<keyword evidence="15" id="KW-0732">Signal</keyword>
<keyword evidence="10 15" id="KW-0812">Transmembrane</keyword>
<gene>
    <name evidence="16" type="ORF">DCR58_09335</name>
</gene>
<dbReference type="EMBL" id="DMUP01000224">
    <property type="protein sequence ID" value="HAR56969.1"/>
    <property type="molecule type" value="Genomic_DNA"/>
</dbReference>
<accession>A0A348WR07</accession>
<keyword evidence="12 15" id="KW-1133">Transmembrane helix</keyword>
<reference evidence="16 17" key="1">
    <citation type="journal article" date="2018" name="Nat. Biotechnol.">
        <title>A standardized bacterial taxonomy based on genome phylogeny substantially revises the tree of life.</title>
        <authorList>
            <person name="Parks D.H."/>
            <person name="Chuvochina M."/>
            <person name="Waite D.W."/>
            <person name="Rinke C."/>
            <person name="Skarshewski A."/>
            <person name="Chaumeil P.A."/>
            <person name="Hugenholtz P."/>
        </authorList>
    </citation>
    <scope>NUCLEOTIDE SEQUENCE [LARGE SCALE GENOMIC DNA]</scope>
    <source>
        <strain evidence="16">UBA9360</strain>
    </source>
</reference>
<feature type="signal peptide" evidence="15">
    <location>
        <begin position="1"/>
        <end position="26"/>
    </location>
</feature>
<feature type="chain" id="PRO_5016480446" description="Cyclic di-GMP-binding protein" evidence="15">
    <location>
        <begin position="27"/>
        <end position="744"/>
    </location>
</feature>
<evidence type="ECO:0000313" key="17">
    <source>
        <dbReference type="Proteomes" id="UP000262878"/>
    </source>
</evidence>
<keyword evidence="9 15" id="KW-0973">c-di-GMP</keyword>
<evidence type="ECO:0000256" key="9">
    <source>
        <dbReference type="ARBA" id="ARBA00022636"/>
    </source>
</evidence>
<dbReference type="PANTHER" id="PTHR39083:SF1">
    <property type="entry name" value="CYCLIC DI-GMP-BINDING PROTEIN"/>
    <property type="match status" value="1"/>
</dbReference>
<dbReference type="AlphaFoldDB" id="A0A348WR07"/>